<keyword evidence="5 9" id="KW-0862">Zinc</keyword>
<comment type="function">
    <text evidence="9 10">Catalyzes hydrolysis of the D-alanyl-D-alanine dipeptide.</text>
</comment>
<protein>
    <recommendedName>
        <fullName evidence="9 10">D-alanyl-D-alanine dipeptidase</fullName>
        <shortName evidence="9 10">D-Ala-D-Ala dipeptidase</shortName>
        <ecNumber evidence="9 10">3.4.13.22</ecNumber>
    </recommendedName>
</protein>
<dbReference type="Gene3D" id="3.30.1380.10">
    <property type="match status" value="1"/>
</dbReference>
<evidence type="ECO:0000256" key="1">
    <source>
        <dbReference type="ARBA" id="ARBA00001362"/>
    </source>
</evidence>
<dbReference type="InterPro" id="IPR000755">
    <property type="entry name" value="A_A_dipeptidase"/>
</dbReference>
<accession>A0ABY3XBQ9</accession>
<reference evidence="11 12" key="1">
    <citation type="submission" date="2022-03" db="EMBL/GenBank/DDBJ databases">
        <title>Complete genome sequence of Lysobacter capsici VKM B-2533 and Lysobacter gummosus 10.1.1, promising sources of lytic agents.</title>
        <authorList>
            <person name="Tarlachkov S.V."/>
            <person name="Kudryakova I.V."/>
            <person name="Afoshin A.S."/>
            <person name="Leontyevskaya E.A."/>
            <person name="Leontyevskaya N.V."/>
        </authorList>
    </citation>
    <scope>NUCLEOTIDE SEQUENCE [LARGE SCALE GENOMIC DNA]</scope>
    <source>
        <strain evidence="11 12">10.1.1</strain>
    </source>
</reference>
<evidence type="ECO:0000256" key="4">
    <source>
        <dbReference type="ARBA" id="ARBA00022801"/>
    </source>
</evidence>
<keyword evidence="2 9" id="KW-0645">Protease</keyword>
<keyword evidence="8 10" id="KW-0961">Cell wall biogenesis/degradation</keyword>
<dbReference type="PANTHER" id="PTHR43126">
    <property type="entry name" value="D-ALANYL-D-ALANINE DIPEPTIDASE"/>
    <property type="match status" value="1"/>
</dbReference>
<comment type="similarity">
    <text evidence="9 10">Belongs to the peptidase M15D family.</text>
</comment>
<feature type="binding site" evidence="9">
    <location>
        <position position="184"/>
    </location>
    <ligand>
        <name>Zn(2+)</name>
        <dbReference type="ChEBI" id="CHEBI:29105"/>
        <note>catalytic</note>
    </ligand>
</feature>
<keyword evidence="4 9" id="KW-0378">Hydrolase</keyword>
<sequence>MPISATTSKTWRSRASAIAVEACALLVLIGCVAAVRSPDAQAPAAAAADKPVAPQVSNAADAASAGMVEIRSLVADMSMDIRYAGSDNFVGRPVDGYRAAGCYLHRDVAQALARVERELRPQGLRLHIYDCYRPVRAVRDFVRWAGDLSDQKTKSRYYPKLDKRVLLGDYISPSSGHSRGATLDLGLMESQAGGDRIADMGTGFDYFDERAHTDSPGITAAQRANRQRLRAAMQREGFENYPLEWWHYTYKPEPTPATAFDFPVE</sequence>
<evidence type="ECO:0000256" key="3">
    <source>
        <dbReference type="ARBA" id="ARBA00022723"/>
    </source>
</evidence>
<keyword evidence="3 9" id="KW-0479">Metal-binding</keyword>
<gene>
    <name evidence="9" type="primary">ddpX</name>
    <name evidence="11" type="ORF">MOV92_21050</name>
</gene>
<name>A0ABY3XBQ9_9GAMM</name>
<feature type="binding site" evidence="9">
    <location>
        <position position="247"/>
    </location>
    <ligand>
        <name>Zn(2+)</name>
        <dbReference type="ChEBI" id="CHEBI:29105"/>
        <note>catalytic</note>
    </ligand>
</feature>
<dbReference type="PIRSF" id="PIRSF026671">
    <property type="entry name" value="AA_dipeptidase"/>
    <property type="match status" value="1"/>
</dbReference>
<evidence type="ECO:0000313" key="12">
    <source>
        <dbReference type="Proteomes" id="UP000829194"/>
    </source>
</evidence>
<dbReference type="HAMAP" id="MF_01924">
    <property type="entry name" value="A_A_dipeptidase"/>
    <property type="match status" value="1"/>
</dbReference>
<feature type="binding site" evidence="9">
    <location>
        <position position="177"/>
    </location>
    <ligand>
        <name>Zn(2+)</name>
        <dbReference type="ChEBI" id="CHEBI:29105"/>
        <note>catalytic</note>
    </ligand>
</feature>
<keyword evidence="6 9" id="KW-0224">Dipeptidase</keyword>
<evidence type="ECO:0000256" key="5">
    <source>
        <dbReference type="ARBA" id="ARBA00022833"/>
    </source>
</evidence>
<proteinExistence type="inferred from homology"/>
<evidence type="ECO:0000256" key="2">
    <source>
        <dbReference type="ARBA" id="ARBA00022670"/>
    </source>
</evidence>
<keyword evidence="7 9" id="KW-0482">Metalloprotease</keyword>
<evidence type="ECO:0000256" key="9">
    <source>
        <dbReference type="HAMAP-Rule" id="MF_01924"/>
    </source>
</evidence>
<keyword evidence="12" id="KW-1185">Reference proteome</keyword>
<dbReference type="SUPFAM" id="SSF55166">
    <property type="entry name" value="Hedgehog/DD-peptidase"/>
    <property type="match status" value="1"/>
</dbReference>
<evidence type="ECO:0000256" key="8">
    <source>
        <dbReference type="ARBA" id="ARBA00023316"/>
    </source>
</evidence>
<feature type="site" description="Transition state stabilizer" evidence="9">
    <location>
        <position position="133"/>
    </location>
</feature>
<evidence type="ECO:0000256" key="6">
    <source>
        <dbReference type="ARBA" id="ARBA00022997"/>
    </source>
</evidence>
<dbReference type="InterPro" id="IPR009045">
    <property type="entry name" value="Zn_M74/Hedgehog-like"/>
</dbReference>
<dbReference type="CDD" id="cd14817">
    <property type="entry name" value="D-Ala-D-Ala_dipeptidase_VanX"/>
    <property type="match status" value="1"/>
</dbReference>
<evidence type="ECO:0000256" key="10">
    <source>
        <dbReference type="PIRNR" id="PIRNR026671"/>
    </source>
</evidence>
<dbReference type="EMBL" id="CP093547">
    <property type="protein sequence ID" value="UNP28929.1"/>
    <property type="molecule type" value="Genomic_DNA"/>
</dbReference>
<dbReference type="EC" id="3.4.13.22" evidence="9 10"/>
<evidence type="ECO:0000256" key="7">
    <source>
        <dbReference type="ARBA" id="ARBA00023049"/>
    </source>
</evidence>
<dbReference type="PANTHER" id="PTHR43126:SF1">
    <property type="entry name" value="D-ALANYL-D-ALANINE DIPEPTIDASE"/>
    <property type="match status" value="1"/>
</dbReference>
<organism evidence="11 12">
    <name type="scientific">Lysobacter gummosus</name>
    <dbReference type="NCBI Taxonomy" id="262324"/>
    <lineage>
        <taxon>Bacteria</taxon>
        <taxon>Pseudomonadati</taxon>
        <taxon>Pseudomonadota</taxon>
        <taxon>Gammaproteobacteria</taxon>
        <taxon>Lysobacterales</taxon>
        <taxon>Lysobacteraceae</taxon>
        <taxon>Lysobacter</taxon>
    </lineage>
</organism>
<dbReference type="RefSeq" id="WP_083512712.1">
    <property type="nucleotide sequence ID" value="NZ_CP011131.1"/>
</dbReference>
<comment type="cofactor">
    <cofactor evidence="9">
        <name>Zn(2+)</name>
        <dbReference type="ChEBI" id="CHEBI:29105"/>
    </cofactor>
    <text evidence="9">Binds 1 zinc ion per subunit.</text>
</comment>
<dbReference type="Pfam" id="PF01427">
    <property type="entry name" value="Peptidase_M15"/>
    <property type="match status" value="1"/>
</dbReference>
<dbReference type="Proteomes" id="UP000829194">
    <property type="component" value="Chromosome"/>
</dbReference>
<comment type="catalytic activity">
    <reaction evidence="1 9 10">
        <text>D-alanyl-D-alanine + H2O = 2 D-alanine</text>
        <dbReference type="Rhea" id="RHEA:20661"/>
        <dbReference type="ChEBI" id="CHEBI:15377"/>
        <dbReference type="ChEBI" id="CHEBI:57416"/>
        <dbReference type="ChEBI" id="CHEBI:57822"/>
        <dbReference type="EC" id="3.4.13.22"/>
    </reaction>
</comment>
<feature type="active site" description="Proton donor/acceptor" evidence="9">
    <location>
        <position position="244"/>
    </location>
</feature>
<evidence type="ECO:0000313" key="11">
    <source>
        <dbReference type="EMBL" id="UNP28929.1"/>
    </source>
</evidence>